<accession>A0ABN6UVT6</accession>
<reference evidence="5" key="1">
    <citation type="journal article" date="2023" name="Int. J. Syst. Evol. Microbiol.">
        <title>Mesoterricola silvestris gen. nov., sp. nov., Mesoterricola sediminis sp. nov., Geothrix oryzae sp. nov., Geothrix edaphica sp. nov., Geothrix rubra sp. nov., and Geothrix limicola sp. nov., six novel members of Acidobacteriota isolated from soils.</title>
        <authorList>
            <person name="Itoh H."/>
            <person name="Sugisawa Y."/>
            <person name="Mise K."/>
            <person name="Xu Z."/>
            <person name="Kuniyasu M."/>
            <person name="Ushijima N."/>
            <person name="Kawano K."/>
            <person name="Kobayashi E."/>
            <person name="Shiratori Y."/>
            <person name="Masuda Y."/>
            <person name="Senoo K."/>
        </authorList>
    </citation>
    <scope>NUCLEOTIDE SEQUENCE [LARGE SCALE GENOMIC DNA]</scope>
    <source>
        <strain evidence="5">Red222</strain>
    </source>
</reference>
<dbReference type="Gene3D" id="1.10.287.950">
    <property type="entry name" value="Methyl-accepting chemotaxis protein"/>
    <property type="match status" value="1"/>
</dbReference>
<evidence type="ECO:0000256" key="1">
    <source>
        <dbReference type="ARBA" id="ARBA00023224"/>
    </source>
</evidence>
<dbReference type="PANTHER" id="PTHR32089:SF112">
    <property type="entry name" value="LYSOZYME-LIKE PROTEIN-RELATED"/>
    <property type="match status" value="1"/>
</dbReference>
<dbReference type="Pfam" id="PF05651">
    <property type="entry name" value="Diacid_rec"/>
    <property type="match status" value="1"/>
</dbReference>
<evidence type="ECO:0000313" key="4">
    <source>
        <dbReference type="EMBL" id="BDU68242.1"/>
    </source>
</evidence>
<name>A0ABN6UVT6_9BACT</name>
<dbReference type="PANTHER" id="PTHR32089">
    <property type="entry name" value="METHYL-ACCEPTING CHEMOTAXIS PROTEIN MCPB"/>
    <property type="match status" value="1"/>
</dbReference>
<dbReference type="PROSITE" id="PS50111">
    <property type="entry name" value="CHEMOTAXIS_TRANSDUC_2"/>
    <property type="match status" value="1"/>
</dbReference>
<sequence>MDAVIADRIVNFIFAETGLYTIVCDDRGIIVAAKVASRVGNPHAGAQRMLAEKLPQITITAEEEERSGGLVKMGTTLPIIYKGDWIGTFGISGDLGNTAPIAKIAAGIIGKELQEAENDAHLVEQASQLERSIAVIAGSVEKLLASQGELTETMRQVVTLLEASSKDVEGTGNMIATIQAMADQTNMLGLNAAIEAAHAGEHGRGFTIVAEAVRKLADQSSSSADDIQASHGRLHDSMAQVIAFSERSMLAAQDQGRATEAINAMVSELKQIGEGLLARATH</sequence>
<feature type="domain" description="Methyl-accepting transducer" evidence="3">
    <location>
        <begin position="109"/>
        <end position="229"/>
    </location>
</feature>
<evidence type="ECO:0000313" key="5">
    <source>
        <dbReference type="Proteomes" id="UP001242010"/>
    </source>
</evidence>
<organism evidence="4 5">
    <name type="scientific">Geothrix oryzae</name>
    <dbReference type="NCBI Taxonomy" id="2927975"/>
    <lineage>
        <taxon>Bacteria</taxon>
        <taxon>Pseudomonadati</taxon>
        <taxon>Acidobacteriota</taxon>
        <taxon>Holophagae</taxon>
        <taxon>Holophagales</taxon>
        <taxon>Holophagaceae</taxon>
        <taxon>Geothrix</taxon>
    </lineage>
</organism>
<dbReference type="EMBL" id="AP027079">
    <property type="protein sequence ID" value="BDU68242.1"/>
    <property type="molecule type" value="Genomic_DNA"/>
</dbReference>
<evidence type="ECO:0000256" key="2">
    <source>
        <dbReference type="PROSITE-ProRule" id="PRU00284"/>
    </source>
</evidence>
<dbReference type="RefSeq" id="WP_286354866.1">
    <property type="nucleotide sequence ID" value="NZ_AP027079.1"/>
</dbReference>
<dbReference type="InterPro" id="IPR008599">
    <property type="entry name" value="Diacid_rec"/>
</dbReference>
<dbReference type="SUPFAM" id="SSF58104">
    <property type="entry name" value="Methyl-accepting chemotaxis protein (MCP) signaling domain"/>
    <property type="match status" value="1"/>
</dbReference>
<keyword evidence="5" id="KW-1185">Reference proteome</keyword>
<proteinExistence type="predicted"/>
<dbReference type="Pfam" id="PF00015">
    <property type="entry name" value="MCPsignal"/>
    <property type="match status" value="1"/>
</dbReference>
<dbReference type="Proteomes" id="UP001242010">
    <property type="component" value="Chromosome"/>
</dbReference>
<dbReference type="InterPro" id="IPR004089">
    <property type="entry name" value="MCPsignal_dom"/>
</dbReference>
<gene>
    <name evidence="4" type="ORF">GETHOR_03430</name>
</gene>
<keyword evidence="1 2" id="KW-0807">Transducer</keyword>
<evidence type="ECO:0000259" key="3">
    <source>
        <dbReference type="PROSITE" id="PS50111"/>
    </source>
</evidence>
<protein>
    <submittedName>
        <fullName evidence="4">Chemotaxis protein</fullName>
    </submittedName>
</protein>